<evidence type="ECO:0000256" key="5">
    <source>
        <dbReference type="ARBA" id="ARBA00023122"/>
    </source>
</evidence>
<reference evidence="10 11" key="1">
    <citation type="submission" date="2017-11" db="EMBL/GenBank/DDBJ databases">
        <title>Infants hospitalized years apart are colonized by the same room-sourced microbial strains.</title>
        <authorList>
            <person name="Brooks B."/>
            <person name="Olm M.R."/>
            <person name="Firek B.A."/>
            <person name="Baker R."/>
            <person name="Thomas B.C."/>
            <person name="Morowitz M.J."/>
            <person name="Banfield J.F."/>
        </authorList>
    </citation>
    <scope>NUCLEOTIDE SEQUENCE [LARGE SCALE GENOMIC DNA]</scope>
    <source>
        <strain evidence="10">S2_009_000_R2_76</strain>
    </source>
</reference>
<dbReference type="Gene3D" id="3.30.465.10">
    <property type="match status" value="1"/>
</dbReference>
<feature type="transmembrane region" description="Helical" evidence="8">
    <location>
        <begin position="59"/>
        <end position="77"/>
    </location>
</feature>
<dbReference type="GO" id="GO:0050660">
    <property type="term" value="F:flavin adenine dinucleotide binding"/>
    <property type="evidence" value="ECO:0007669"/>
    <property type="project" value="InterPro"/>
</dbReference>
<dbReference type="InterPro" id="IPR046342">
    <property type="entry name" value="CBS_dom_sf"/>
</dbReference>
<dbReference type="InterPro" id="IPR002550">
    <property type="entry name" value="CNNM"/>
</dbReference>
<keyword evidence="2 8" id="KW-0812">Transmembrane</keyword>
<gene>
    <name evidence="10" type="ORF">DI598_07580</name>
</gene>
<keyword evidence="6 8" id="KW-0472">Membrane</keyword>
<proteinExistence type="predicted"/>
<dbReference type="AlphaFoldDB" id="A0A2W5F7A9"/>
<dbReference type="PANTHER" id="PTHR22777:SF17">
    <property type="entry name" value="UPF0053 PROTEIN SLL0260"/>
    <property type="match status" value="1"/>
</dbReference>
<comment type="subcellular location">
    <subcellularLocation>
        <location evidence="1">Membrane</location>
        <topology evidence="1">Multi-pass membrane protein</topology>
    </subcellularLocation>
</comment>
<dbReference type="InterPro" id="IPR036318">
    <property type="entry name" value="FAD-bd_PCMH-like_sf"/>
</dbReference>
<dbReference type="PANTHER" id="PTHR22777">
    <property type="entry name" value="HEMOLYSIN-RELATED"/>
    <property type="match status" value="1"/>
</dbReference>
<evidence type="ECO:0000313" key="11">
    <source>
        <dbReference type="Proteomes" id="UP000249645"/>
    </source>
</evidence>
<feature type="transmembrane region" description="Helical" evidence="8">
    <location>
        <begin position="128"/>
        <end position="147"/>
    </location>
</feature>
<dbReference type="SUPFAM" id="SSF54631">
    <property type="entry name" value="CBS-domain pair"/>
    <property type="match status" value="1"/>
</dbReference>
<dbReference type="SMART" id="SM01091">
    <property type="entry name" value="CorC_HlyC"/>
    <property type="match status" value="1"/>
</dbReference>
<dbReference type="PROSITE" id="PS51371">
    <property type="entry name" value="CBS"/>
    <property type="match status" value="1"/>
</dbReference>
<evidence type="ECO:0000256" key="4">
    <source>
        <dbReference type="ARBA" id="ARBA00022989"/>
    </source>
</evidence>
<keyword evidence="5 7" id="KW-0129">CBS domain</keyword>
<accession>A0A2W5F7A9</accession>
<feature type="domain" description="CBS" evidence="9">
    <location>
        <begin position="273"/>
        <end position="333"/>
    </location>
</feature>
<dbReference type="InterPro" id="IPR044751">
    <property type="entry name" value="Ion_transp-like_CBS"/>
</dbReference>
<name>A0A2W5F7A9_9SPHI</name>
<evidence type="ECO:0000256" key="3">
    <source>
        <dbReference type="ARBA" id="ARBA00022737"/>
    </source>
</evidence>
<keyword evidence="3" id="KW-0677">Repeat</keyword>
<keyword evidence="4 8" id="KW-1133">Transmembrane helix</keyword>
<protein>
    <submittedName>
        <fullName evidence="10">HlyC/CorC family transporter</fullName>
    </submittedName>
</protein>
<dbReference type="SUPFAM" id="SSF56176">
    <property type="entry name" value="FAD-binding/transporter-associated domain-like"/>
    <property type="match status" value="1"/>
</dbReference>
<dbReference type="InterPro" id="IPR016169">
    <property type="entry name" value="FAD-bd_PCMH_sub2"/>
</dbReference>
<dbReference type="InterPro" id="IPR000644">
    <property type="entry name" value="CBS_dom"/>
</dbReference>
<dbReference type="GO" id="GO:0005886">
    <property type="term" value="C:plasma membrane"/>
    <property type="evidence" value="ECO:0007669"/>
    <property type="project" value="TreeGrafter"/>
</dbReference>
<feature type="transmembrane region" description="Helical" evidence="8">
    <location>
        <begin position="97"/>
        <end position="116"/>
    </location>
</feature>
<dbReference type="Pfam" id="PF01595">
    <property type="entry name" value="CNNM"/>
    <property type="match status" value="1"/>
</dbReference>
<dbReference type="InterPro" id="IPR005170">
    <property type="entry name" value="Transptr-assoc_dom"/>
</dbReference>
<organism evidence="10 11">
    <name type="scientific">Pseudopedobacter saltans</name>
    <dbReference type="NCBI Taxonomy" id="151895"/>
    <lineage>
        <taxon>Bacteria</taxon>
        <taxon>Pseudomonadati</taxon>
        <taxon>Bacteroidota</taxon>
        <taxon>Sphingobacteriia</taxon>
        <taxon>Sphingobacteriales</taxon>
        <taxon>Sphingobacteriaceae</taxon>
        <taxon>Pseudopedobacter</taxon>
    </lineage>
</organism>
<dbReference type="Gene3D" id="3.10.580.10">
    <property type="entry name" value="CBS-domain"/>
    <property type="match status" value="1"/>
</dbReference>
<dbReference type="Pfam" id="PF03471">
    <property type="entry name" value="CorC_HlyC"/>
    <property type="match status" value="1"/>
</dbReference>
<evidence type="ECO:0000313" key="10">
    <source>
        <dbReference type="EMBL" id="PZP49530.1"/>
    </source>
</evidence>
<dbReference type="CDD" id="cd04590">
    <property type="entry name" value="CBS_pair_CorC_HlyC_assoc"/>
    <property type="match status" value="1"/>
</dbReference>
<dbReference type="EMBL" id="QFOI01000107">
    <property type="protein sequence ID" value="PZP49530.1"/>
    <property type="molecule type" value="Genomic_DNA"/>
</dbReference>
<feature type="transmembrane region" description="Helical" evidence="8">
    <location>
        <begin position="6"/>
        <end position="30"/>
    </location>
</feature>
<evidence type="ECO:0000256" key="1">
    <source>
        <dbReference type="ARBA" id="ARBA00004141"/>
    </source>
</evidence>
<dbReference type="Pfam" id="PF00571">
    <property type="entry name" value="CBS"/>
    <property type="match status" value="2"/>
</dbReference>
<sequence length="421" mass="48024">MSQQTALIGIIVTLLLVLFFAGMEIAFVTANKLNIELRKKQGKSSGTILSKYNERPSSLVGTLSAGLILSFIIYALLFQELMKQSVWRPIHLENEYLVAAFNFCIALLLAVLFGRLLPRTIFSRNDKLLYFLSPIMDLFVSILSPIVKLFSALSKGILVYLFNINKNALENYFSKAKVDQFYRIGKSMNENNPTPEGNARLFENALSLAKTTVRQCLVPRTEIIAVPDTITIADLRQRFLDKNVSRLVVYKESIDNIIGYAHQLDLFKKPKELSEIILPVFIVPESMNAINLMTNFSRERKSVAWVVDEYGGTAGIVTMEDIIQEIFGDIHDTTSVNYLVEKKLSDREYIFSGRLELDYLNHEYALDFPANRNAETLSGYIINHNKTIPKLNDHIIIEDYEFEILNITDTRIDKVQMKVLR</sequence>
<dbReference type="Proteomes" id="UP000249645">
    <property type="component" value="Unassembled WGS sequence"/>
</dbReference>
<evidence type="ECO:0000259" key="9">
    <source>
        <dbReference type="PROSITE" id="PS51371"/>
    </source>
</evidence>
<comment type="caution">
    <text evidence="10">The sequence shown here is derived from an EMBL/GenBank/DDBJ whole genome shotgun (WGS) entry which is preliminary data.</text>
</comment>
<evidence type="ECO:0000256" key="2">
    <source>
        <dbReference type="ARBA" id="ARBA00022692"/>
    </source>
</evidence>
<evidence type="ECO:0000256" key="8">
    <source>
        <dbReference type="SAM" id="Phobius"/>
    </source>
</evidence>
<evidence type="ECO:0000256" key="6">
    <source>
        <dbReference type="ARBA" id="ARBA00023136"/>
    </source>
</evidence>
<evidence type="ECO:0000256" key="7">
    <source>
        <dbReference type="PROSITE-ProRule" id="PRU00703"/>
    </source>
</evidence>